<protein>
    <submittedName>
        <fullName evidence="1">Uncharacterized protein</fullName>
    </submittedName>
</protein>
<sequence length="116" mass="13320">MSFKVEKHYCGNTLVDVAIFTASEKCGMEMVEMSSNTSIKNKSCCKDEVDVITGQDDLTLKSFDDLHKFQKTVLFAYAYSYVNLYESLPKQIIPHRDYSPPTLIKDIYILDETFLI</sequence>
<dbReference type="EMBL" id="JAXDAE010000005">
    <property type="protein sequence ID" value="MDY2586968.1"/>
    <property type="molecule type" value="Genomic_DNA"/>
</dbReference>
<dbReference type="NCBIfam" id="NF047658">
    <property type="entry name" value="HYC_CC_PP"/>
    <property type="match status" value="1"/>
</dbReference>
<gene>
    <name evidence="1" type="ORF">SNF14_06430</name>
</gene>
<dbReference type="Proteomes" id="UP001285855">
    <property type="component" value="Unassembled WGS sequence"/>
</dbReference>
<organism evidence="1 2">
    <name type="scientific">Winogradskyella aquimaris</name>
    <dbReference type="NCBI Taxonomy" id="864074"/>
    <lineage>
        <taxon>Bacteria</taxon>
        <taxon>Pseudomonadati</taxon>
        <taxon>Bacteroidota</taxon>
        <taxon>Flavobacteriia</taxon>
        <taxon>Flavobacteriales</taxon>
        <taxon>Flavobacteriaceae</taxon>
        <taxon>Winogradskyella</taxon>
    </lineage>
</organism>
<name>A0ABU5EN10_9FLAO</name>
<comment type="caution">
    <text evidence="1">The sequence shown here is derived from an EMBL/GenBank/DDBJ whole genome shotgun (WGS) entry which is preliminary data.</text>
</comment>
<dbReference type="Pfam" id="PF26622">
    <property type="entry name" value="DUF8199"/>
    <property type="match status" value="1"/>
</dbReference>
<evidence type="ECO:0000313" key="1">
    <source>
        <dbReference type="EMBL" id="MDY2586968.1"/>
    </source>
</evidence>
<evidence type="ECO:0000313" key="2">
    <source>
        <dbReference type="Proteomes" id="UP001285855"/>
    </source>
</evidence>
<keyword evidence="2" id="KW-1185">Reference proteome</keyword>
<dbReference type="InterPro" id="IPR058512">
    <property type="entry name" value="DUF8199"/>
</dbReference>
<accession>A0ABU5EN10</accession>
<proteinExistence type="predicted"/>
<reference evidence="1 2" key="1">
    <citation type="submission" date="2023-11" db="EMBL/GenBank/DDBJ databases">
        <title>Winogradskyella pelagius sp. nov., isolated from coastal sediment.</title>
        <authorList>
            <person name="Li F."/>
        </authorList>
    </citation>
    <scope>NUCLEOTIDE SEQUENCE [LARGE SCALE GENOMIC DNA]</scope>
    <source>
        <strain evidence="1 2">KCTC 23502</strain>
    </source>
</reference>
<dbReference type="InterPro" id="IPR058060">
    <property type="entry name" value="HYC_CC_PP"/>
</dbReference>